<evidence type="ECO:0000313" key="1">
    <source>
        <dbReference type="EMBL" id="ECJ4380482.1"/>
    </source>
</evidence>
<name>A0A5Y3W9D9_SALDZ</name>
<protein>
    <recommendedName>
        <fullName evidence="2">CaiF/GrlA family transcriptional regulator</fullName>
    </recommendedName>
</protein>
<sequence length="66" mass="7440">MPPSLQQYADEPLYILIALWAQQRGDWISRTDISETFGIKGPSRVFPGLLYLPAEPAHHLRSSCCP</sequence>
<gene>
    <name evidence="1" type="ORF">DLB95_25555</name>
</gene>
<dbReference type="InterPro" id="IPR036388">
    <property type="entry name" value="WH-like_DNA-bd_sf"/>
</dbReference>
<dbReference type="Proteomes" id="UP000839781">
    <property type="component" value="Unassembled WGS sequence"/>
</dbReference>
<dbReference type="AlphaFoldDB" id="A0A5Y3W9D9"/>
<dbReference type="Gene3D" id="1.10.10.10">
    <property type="entry name" value="Winged helix-like DNA-binding domain superfamily/Winged helix DNA-binding domain"/>
    <property type="match status" value="1"/>
</dbReference>
<evidence type="ECO:0008006" key="2">
    <source>
        <dbReference type="Google" id="ProtNLM"/>
    </source>
</evidence>
<dbReference type="InterPro" id="IPR020357">
    <property type="entry name" value="Tscrpt_reg_CaiF/GrlA"/>
</dbReference>
<dbReference type="Pfam" id="PF07180">
    <property type="entry name" value="CaiF_GrlA"/>
    <property type="match status" value="1"/>
</dbReference>
<dbReference type="EMBL" id="AAIYJF010000033">
    <property type="protein sequence ID" value="ECJ4380482.1"/>
    <property type="molecule type" value="Genomic_DNA"/>
</dbReference>
<reference evidence="1" key="1">
    <citation type="submission" date="2018-05" db="EMBL/GenBank/DDBJ databases">
        <authorList>
            <person name="Ashton P.M."/>
            <person name="Dallman T."/>
            <person name="Nair S."/>
            <person name="De Pinna E."/>
            <person name="Peters T."/>
            <person name="Grant K."/>
        </authorList>
    </citation>
    <scope>NUCLEOTIDE SEQUENCE [LARGE SCALE GENOMIC DNA]</scope>
    <source>
        <strain evidence="1">474878</strain>
    </source>
</reference>
<accession>A0A5Y3W9D9</accession>
<organism evidence="1">
    <name type="scientific">Salmonella diarizonae</name>
    <dbReference type="NCBI Taxonomy" id="59204"/>
    <lineage>
        <taxon>Bacteria</taxon>
        <taxon>Pseudomonadati</taxon>
        <taxon>Pseudomonadota</taxon>
        <taxon>Gammaproteobacteria</taxon>
        <taxon>Enterobacterales</taxon>
        <taxon>Enterobacteriaceae</taxon>
        <taxon>Salmonella</taxon>
    </lineage>
</organism>
<comment type="caution">
    <text evidence="1">The sequence shown here is derived from an EMBL/GenBank/DDBJ whole genome shotgun (WGS) entry which is preliminary data.</text>
</comment>
<proteinExistence type="predicted"/>
<dbReference type="GO" id="GO:0006351">
    <property type="term" value="P:DNA-templated transcription"/>
    <property type="evidence" value="ECO:0007669"/>
    <property type="project" value="InterPro"/>
</dbReference>